<keyword evidence="1" id="KW-0456">Lyase</keyword>
<sequence>MKLPNEPLTLMRRVYKDVFPVVHKELDGLKQKAMEIPNRELRRQALSSIQLKTFHCEGGAILALISLEKMEDAIKFIVAYQTISDYLDNLCDRSNSLDPKDFAALHEAAEDALTVGAPIRNYYRYRMDQDDGGYLYELVHTCQSVLGKIKHLDKITPFLQELCHYYCDLQVHKHVQIEEREDRLIQWFHYEEPCERDLYWYEFSACAGSTLGIFCLIAYSLRDDFQLEVAKTIRDGYFPFVQGLHILLDYFIDQEEDHLEGDLNFCFYYENNEMIFRRFQYFFEQADLHARLLPDAKFHQLIIRGLLGVYLSDEKVRREKKMNKMAKKMVRFGGTMSMFFYYNARAYRFLAK</sequence>
<dbReference type="Proteomes" id="UP001237207">
    <property type="component" value="Unassembled WGS sequence"/>
</dbReference>
<dbReference type="EC" id="4.2.3.130" evidence="1"/>
<evidence type="ECO:0000313" key="2">
    <source>
        <dbReference type="Proteomes" id="UP001237207"/>
    </source>
</evidence>
<reference evidence="1" key="1">
    <citation type="submission" date="2023-07" db="EMBL/GenBank/DDBJ databases">
        <title>Genomic Encyclopedia of Type Strains, Phase IV (KMG-IV): sequencing the most valuable type-strain genomes for metagenomic binning, comparative biology and taxonomic classification.</title>
        <authorList>
            <person name="Goeker M."/>
        </authorList>
    </citation>
    <scope>NUCLEOTIDE SEQUENCE</scope>
    <source>
        <strain evidence="1">DSM 23947</strain>
    </source>
</reference>
<dbReference type="RefSeq" id="WP_307257771.1">
    <property type="nucleotide sequence ID" value="NZ_JAUSUC010000026.1"/>
</dbReference>
<proteinExistence type="predicted"/>
<protein>
    <submittedName>
        <fullName evidence="1">Tetraprenyl-beta-curcumene synthase</fullName>
        <ecNumber evidence="1">4.2.3.130</ecNumber>
    </submittedName>
</protein>
<gene>
    <name evidence="1" type="ORF">J2S13_002189</name>
</gene>
<dbReference type="Pfam" id="PF10776">
    <property type="entry name" value="DUF2600"/>
    <property type="match status" value="1"/>
</dbReference>
<dbReference type="EMBL" id="JAUSUC010000026">
    <property type="protein sequence ID" value="MDQ0215769.1"/>
    <property type="molecule type" value="Genomic_DNA"/>
</dbReference>
<organism evidence="1 2">
    <name type="scientific">Oikeobacillus pervagus</name>
    <dbReference type="NCBI Taxonomy" id="1325931"/>
    <lineage>
        <taxon>Bacteria</taxon>
        <taxon>Bacillati</taxon>
        <taxon>Bacillota</taxon>
        <taxon>Bacilli</taxon>
        <taxon>Bacillales</taxon>
        <taxon>Bacillaceae</taxon>
        <taxon>Oikeobacillus</taxon>
    </lineage>
</organism>
<accession>A0AAJ1T4K6</accession>
<dbReference type="InterPro" id="IPR019712">
    <property type="entry name" value="YtpB-like"/>
</dbReference>
<comment type="caution">
    <text evidence="1">The sequence shown here is derived from an EMBL/GenBank/DDBJ whole genome shotgun (WGS) entry which is preliminary data.</text>
</comment>
<keyword evidence="2" id="KW-1185">Reference proteome</keyword>
<evidence type="ECO:0000313" key="1">
    <source>
        <dbReference type="EMBL" id="MDQ0215769.1"/>
    </source>
</evidence>
<name>A0AAJ1T4K6_9BACI</name>
<dbReference type="GO" id="GO:0016829">
    <property type="term" value="F:lyase activity"/>
    <property type="evidence" value="ECO:0007669"/>
    <property type="project" value="UniProtKB-KW"/>
</dbReference>
<dbReference type="AlphaFoldDB" id="A0AAJ1T4K6"/>